<dbReference type="AlphaFoldDB" id="A0AAW7VDX4"/>
<name>A0AAW7VDX4_ECOLX</name>
<sequence>MSKISDLNYSQHITLADNFKQKSEVLNTWRVGMNNFARNAEGQDNTRNILDPKTFLEFLVKIFTLGYVDFSKRSNEAGRNMMAHIESSSYIKNNDGSEIMKFVMNNPEGERADLSKVEIEITLSTITTMGTRQGHTAIIFQQPDGSTNRYEGKSFERKDESSLHLITNKILACYQSESNKEIARLLNNHQKLNNRQKLNNSQELNNSQDLNNSQELNNPQELNDSQEFNNSQDLNNLQVSCKGSVDSTIADLLEKPLNNALLAIRNEHLLLMPHVCSESISYLLGENGILEEIDKLYALNDHGIDNDKVGNNEINEIKVNLSHILIDSLDDAKVNLTPVIDSILETFSKFPYINDVRILDWCFNKSMQYFGDSEKITHACSVMSHIDFDCNQSKIAETLFFNLDKEPYKNSRKLQELIWDKLVAYVNDFNLSNQEKSRLILKLFDDVKLLFNEVPVSILVNDIFLKGFFMKQPDFAKWYFYQLLKCYEGEQLYLNELGYVYGDEEKTKEIVNKFPGYVVKIFEEKMVNELKIRTRMMEVLRDGKINIYNYINEKQLEKLNPPENLRTVIEKWGWKNRTHTA</sequence>
<dbReference type="Proteomes" id="UP001174465">
    <property type="component" value="Unassembled WGS sequence"/>
</dbReference>
<evidence type="ECO:0008006" key="4">
    <source>
        <dbReference type="Google" id="ProtNLM"/>
    </source>
</evidence>
<accession>A0AAW7VDX4</accession>
<evidence type="ECO:0000256" key="1">
    <source>
        <dbReference type="SAM" id="MobiDB-lite"/>
    </source>
</evidence>
<evidence type="ECO:0000313" key="2">
    <source>
        <dbReference type="EMBL" id="MDO2729763.1"/>
    </source>
</evidence>
<dbReference type="Gene3D" id="1.25.40.300">
    <property type="entry name" value="Putative secreted effector protein"/>
    <property type="match status" value="1"/>
</dbReference>
<gene>
    <name evidence="2" type="ORF">Q2V64_08365</name>
</gene>
<evidence type="ECO:0000313" key="3">
    <source>
        <dbReference type="Proteomes" id="UP001174465"/>
    </source>
</evidence>
<dbReference type="EMBL" id="JAUKZB010000004">
    <property type="protein sequence ID" value="MDO2729763.1"/>
    <property type="molecule type" value="Genomic_DNA"/>
</dbReference>
<feature type="region of interest" description="Disordered" evidence="1">
    <location>
        <begin position="204"/>
        <end position="228"/>
    </location>
</feature>
<protein>
    <recommendedName>
        <fullName evidence="4">DNA-binding protein</fullName>
    </recommendedName>
</protein>
<reference evidence="2" key="1">
    <citation type="submission" date="2023-07" db="EMBL/GenBank/DDBJ databases">
        <title>High risk of intestinal colonization with ESBL-producing Escherichia coli among soldiers of military contingents in specific geographic regions.</title>
        <authorList>
            <person name="Literacka E."/>
        </authorList>
    </citation>
    <scope>NUCLEOTIDE SEQUENCE</scope>
    <source>
        <strain evidence="2">33</strain>
    </source>
</reference>
<comment type="caution">
    <text evidence="2">The sequence shown here is derived from an EMBL/GenBank/DDBJ whole genome shotgun (WGS) entry which is preliminary data.</text>
</comment>
<dbReference type="RefSeq" id="WP_105288123.1">
    <property type="nucleotide sequence ID" value="NZ_CP043414.1"/>
</dbReference>
<organism evidence="2 3">
    <name type="scientific">Escherichia coli</name>
    <dbReference type="NCBI Taxonomy" id="562"/>
    <lineage>
        <taxon>Bacteria</taxon>
        <taxon>Pseudomonadati</taxon>
        <taxon>Pseudomonadota</taxon>
        <taxon>Gammaproteobacteria</taxon>
        <taxon>Enterobacterales</taxon>
        <taxon>Enterobacteriaceae</taxon>
        <taxon>Escherichia</taxon>
    </lineage>
</organism>
<proteinExistence type="predicted"/>